<dbReference type="EMBL" id="PKPP01006639">
    <property type="protein sequence ID" value="PWA55862.1"/>
    <property type="molecule type" value="Genomic_DNA"/>
</dbReference>
<evidence type="ECO:0000313" key="1">
    <source>
        <dbReference type="EMBL" id="PWA55862.1"/>
    </source>
</evidence>
<organism evidence="1 2">
    <name type="scientific">Artemisia annua</name>
    <name type="common">Sweet wormwood</name>
    <dbReference type="NCBI Taxonomy" id="35608"/>
    <lineage>
        <taxon>Eukaryota</taxon>
        <taxon>Viridiplantae</taxon>
        <taxon>Streptophyta</taxon>
        <taxon>Embryophyta</taxon>
        <taxon>Tracheophyta</taxon>
        <taxon>Spermatophyta</taxon>
        <taxon>Magnoliopsida</taxon>
        <taxon>eudicotyledons</taxon>
        <taxon>Gunneridae</taxon>
        <taxon>Pentapetalae</taxon>
        <taxon>asterids</taxon>
        <taxon>campanulids</taxon>
        <taxon>Asterales</taxon>
        <taxon>Asteraceae</taxon>
        <taxon>Asteroideae</taxon>
        <taxon>Anthemideae</taxon>
        <taxon>Artemisiinae</taxon>
        <taxon>Artemisia</taxon>
    </lineage>
</organism>
<reference evidence="1 2" key="1">
    <citation type="journal article" date="2018" name="Mol. Plant">
        <title>The genome of Artemisia annua provides insight into the evolution of Asteraceae family and artemisinin biosynthesis.</title>
        <authorList>
            <person name="Shen Q."/>
            <person name="Zhang L."/>
            <person name="Liao Z."/>
            <person name="Wang S."/>
            <person name="Yan T."/>
            <person name="Shi P."/>
            <person name="Liu M."/>
            <person name="Fu X."/>
            <person name="Pan Q."/>
            <person name="Wang Y."/>
            <person name="Lv Z."/>
            <person name="Lu X."/>
            <person name="Zhang F."/>
            <person name="Jiang W."/>
            <person name="Ma Y."/>
            <person name="Chen M."/>
            <person name="Hao X."/>
            <person name="Li L."/>
            <person name="Tang Y."/>
            <person name="Lv G."/>
            <person name="Zhou Y."/>
            <person name="Sun X."/>
            <person name="Brodelius P.E."/>
            <person name="Rose J.K.C."/>
            <person name="Tang K."/>
        </authorList>
    </citation>
    <scope>NUCLEOTIDE SEQUENCE [LARGE SCALE GENOMIC DNA]</scope>
    <source>
        <strain evidence="2">cv. Huhao1</strain>
        <tissue evidence="1">Leaf</tissue>
    </source>
</reference>
<accession>A0A2U1M3N2</accession>
<name>A0A2U1M3N2_ARTAN</name>
<dbReference type="PANTHER" id="PTHR48462">
    <property type="entry name" value="PROTEIN, PUTATIVE-RELATED"/>
    <property type="match status" value="1"/>
</dbReference>
<proteinExistence type="predicted"/>
<dbReference type="AlphaFoldDB" id="A0A2U1M3N2"/>
<comment type="caution">
    <text evidence="1">The sequence shown here is derived from an EMBL/GenBank/DDBJ whole genome shotgun (WGS) entry which is preliminary data.</text>
</comment>
<dbReference type="PANTHER" id="PTHR48462:SF1">
    <property type="entry name" value="PROTEIN, PUTATIVE-RELATED"/>
    <property type="match status" value="1"/>
</dbReference>
<keyword evidence="2" id="KW-1185">Reference proteome</keyword>
<dbReference type="OrthoDB" id="1720535at2759"/>
<gene>
    <name evidence="1" type="ORF">CTI12_AA424190</name>
</gene>
<evidence type="ECO:0000313" key="2">
    <source>
        <dbReference type="Proteomes" id="UP000245207"/>
    </source>
</evidence>
<dbReference type="Proteomes" id="UP000245207">
    <property type="component" value="Unassembled WGS sequence"/>
</dbReference>
<protein>
    <submittedName>
        <fullName evidence="1">Uncharacterized protein</fullName>
    </submittedName>
</protein>
<sequence>MLVPSLFRLGTLIDALNFANAAEVQQGLFPVEIRRPDKGVKLLGGAVSRDEEFISALAVKRAWRAVELMTRLPLLKDPQSELLLLRSCMGVAKLLFGLRTCQPSFSDEAVDVFDNRLRSAVEDIVACGGPFFVDFQWRVASLHFRYGGLGLLSTKDVSSYAFVASRRKYGAEKFSEP</sequence>